<accession>A0A8S3FDH7</accession>
<dbReference type="EMBL" id="CAJOBJ010261080">
    <property type="protein sequence ID" value="CAF5113164.1"/>
    <property type="molecule type" value="Genomic_DNA"/>
</dbReference>
<dbReference type="InterPro" id="IPR012677">
    <property type="entry name" value="Nucleotide-bd_a/b_plait_sf"/>
</dbReference>
<gene>
    <name evidence="4" type="ORF">BYL167_LOCUS53676</name>
    <name evidence="5" type="ORF">GIL414_LOCUS63236</name>
</gene>
<dbReference type="Proteomes" id="UP000681720">
    <property type="component" value="Unassembled WGS sequence"/>
</dbReference>
<dbReference type="GO" id="GO:0006417">
    <property type="term" value="P:regulation of translation"/>
    <property type="evidence" value="ECO:0007669"/>
    <property type="project" value="TreeGrafter"/>
</dbReference>
<evidence type="ECO:0000313" key="5">
    <source>
        <dbReference type="EMBL" id="CAF5113164.1"/>
    </source>
</evidence>
<protein>
    <recommendedName>
        <fullName evidence="3">RRM domain-containing protein</fullName>
    </recommendedName>
</protein>
<sequence>MKDQNGQSRCFGFVTFTDPHAIDEFMKQRPHTLDGRQIDPKRA</sequence>
<dbReference type="PANTHER" id="PTHR48032">
    <property type="entry name" value="RNA-BINDING PROTEIN MUSASHI HOMOLOG RBP6"/>
    <property type="match status" value="1"/>
</dbReference>
<keyword evidence="2" id="KW-0694">RNA-binding</keyword>
<name>A0A8S3FDH7_9BILA</name>
<dbReference type="InterPro" id="IPR035979">
    <property type="entry name" value="RBD_domain_sf"/>
</dbReference>
<dbReference type="Pfam" id="PF00076">
    <property type="entry name" value="RRM_1"/>
    <property type="match status" value="1"/>
</dbReference>
<organism evidence="5 6">
    <name type="scientific">Rotaria magnacalcarata</name>
    <dbReference type="NCBI Taxonomy" id="392030"/>
    <lineage>
        <taxon>Eukaryota</taxon>
        <taxon>Metazoa</taxon>
        <taxon>Spiralia</taxon>
        <taxon>Gnathifera</taxon>
        <taxon>Rotifera</taxon>
        <taxon>Eurotatoria</taxon>
        <taxon>Bdelloidea</taxon>
        <taxon>Philodinida</taxon>
        <taxon>Philodinidae</taxon>
        <taxon>Rotaria</taxon>
    </lineage>
</organism>
<dbReference type="SUPFAM" id="SSF54928">
    <property type="entry name" value="RNA-binding domain, RBD"/>
    <property type="match status" value="1"/>
</dbReference>
<dbReference type="Proteomes" id="UP000681967">
    <property type="component" value="Unassembled WGS sequence"/>
</dbReference>
<dbReference type="AlphaFoldDB" id="A0A8S3FDH7"/>
<dbReference type="InterPro" id="IPR000504">
    <property type="entry name" value="RRM_dom"/>
</dbReference>
<dbReference type="EMBL" id="CAJOBH010181937">
    <property type="protein sequence ID" value="CAF4941459.1"/>
    <property type="molecule type" value="Genomic_DNA"/>
</dbReference>
<dbReference type="GO" id="GO:0003729">
    <property type="term" value="F:mRNA binding"/>
    <property type="evidence" value="ECO:0007669"/>
    <property type="project" value="TreeGrafter"/>
</dbReference>
<evidence type="ECO:0000256" key="1">
    <source>
        <dbReference type="ARBA" id="ARBA00022737"/>
    </source>
</evidence>
<keyword evidence="1" id="KW-0677">Repeat</keyword>
<feature type="domain" description="RRM" evidence="3">
    <location>
        <begin position="1"/>
        <end position="38"/>
    </location>
</feature>
<dbReference type="PANTHER" id="PTHR48032:SF6">
    <property type="entry name" value="RNA-BINDING (RRM_RBD_RNP MOTIFS) FAMILY PROTEIN"/>
    <property type="match status" value="1"/>
</dbReference>
<evidence type="ECO:0000313" key="4">
    <source>
        <dbReference type="EMBL" id="CAF4941459.1"/>
    </source>
</evidence>
<evidence type="ECO:0000259" key="3">
    <source>
        <dbReference type="Pfam" id="PF00076"/>
    </source>
</evidence>
<reference evidence="5" key="1">
    <citation type="submission" date="2021-02" db="EMBL/GenBank/DDBJ databases">
        <authorList>
            <person name="Nowell W R."/>
        </authorList>
    </citation>
    <scope>NUCLEOTIDE SEQUENCE</scope>
</reference>
<proteinExistence type="predicted"/>
<comment type="caution">
    <text evidence="5">The sequence shown here is derived from an EMBL/GenBank/DDBJ whole genome shotgun (WGS) entry which is preliminary data.</text>
</comment>
<feature type="non-terminal residue" evidence="5">
    <location>
        <position position="43"/>
    </location>
</feature>
<evidence type="ECO:0000256" key="2">
    <source>
        <dbReference type="ARBA" id="ARBA00022884"/>
    </source>
</evidence>
<evidence type="ECO:0000313" key="6">
    <source>
        <dbReference type="Proteomes" id="UP000681720"/>
    </source>
</evidence>
<dbReference type="Gene3D" id="3.30.70.330">
    <property type="match status" value="1"/>
</dbReference>